<keyword evidence="2" id="KW-0812">Transmembrane</keyword>
<dbReference type="Proteomes" id="UP000286715">
    <property type="component" value="Unassembled WGS sequence"/>
</dbReference>
<protein>
    <submittedName>
        <fullName evidence="3">Methyltransferase</fullName>
    </submittedName>
</protein>
<proteinExistence type="predicted"/>
<comment type="caution">
    <text evidence="3">The sequence shown here is derived from an EMBL/GenBank/DDBJ whole genome shotgun (WGS) entry which is preliminary data.</text>
</comment>
<keyword evidence="4" id="KW-1185">Reference proteome</keyword>
<evidence type="ECO:0000256" key="1">
    <source>
        <dbReference type="ARBA" id="ARBA00022679"/>
    </source>
</evidence>
<evidence type="ECO:0000313" key="4">
    <source>
        <dbReference type="Proteomes" id="UP000286715"/>
    </source>
</evidence>
<keyword evidence="2" id="KW-1133">Transmembrane helix</keyword>
<keyword evidence="2" id="KW-0472">Membrane</keyword>
<dbReference type="OrthoDB" id="2370471at2"/>
<keyword evidence="1 3" id="KW-0808">Transferase</keyword>
<gene>
    <name evidence="3" type="ORF">JCM31826_17770</name>
</gene>
<dbReference type="AlphaFoldDB" id="A0A401XMP8"/>
<dbReference type="GO" id="GO:0032259">
    <property type="term" value="P:methylation"/>
    <property type="evidence" value="ECO:0007669"/>
    <property type="project" value="UniProtKB-KW"/>
</dbReference>
<dbReference type="Gene3D" id="3.40.50.150">
    <property type="entry name" value="Vaccinia Virus protein VP39"/>
    <property type="match status" value="1"/>
</dbReference>
<dbReference type="InterPro" id="IPR029063">
    <property type="entry name" value="SAM-dependent_MTases_sf"/>
</dbReference>
<name>A0A401XMP8_9FLAO</name>
<evidence type="ECO:0000313" key="3">
    <source>
        <dbReference type="EMBL" id="GCD78295.1"/>
    </source>
</evidence>
<dbReference type="EMBL" id="BHZE01000020">
    <property type="protein sequence ID" value="GCD78295.1"/>
    <property type="molecule type" value="Genomic_DNA"/>
</dbReference>
<dbReference type="RefSeq" id="WP_124398358.1">
    <property type="nucleotide sequence ID" value="NZ_BHZE01000020.1"/>
</dbReference>
<dbReference type="PANTHER" id="PTHR43861">
    <property type="entry name" value="TRANS-ACONITATE 2-METHYLTRANSFERASE-RELATED"/>
    <property type="match status" value="1"/>
</dbReference>
<feature type="transmembrane region" description="Helical" evidence="2">
    <location>
        <begin position="267"/>
        <end position="285"/>
    </location>
</feature>
<sequence>MSVSCIVCNSDKWIERKEHPKAWRTTNEIFSLHQCATCGLIKTHPLVSKEQIGLYYNLAQYDSHKNSGAKSLFDYVYKLIQKVNHRSKWNAIKSALKQSFDRSSDKVSILDYGCGNGAFLQFVSEKFQRVRGVEFAPEMIAYCNAKGIEVLSESEFYSTIDCYEVITLFHVFEHLYEPERYLKHFNKHLKKNGILLIAVPNPESYDAKYYSSDWAAWDVPIHVYHFKEQTLIRLVEKYGFKFRQKKPMLFDAFYVSILSEKNKKTKLGIIRGALFGLLSNILALFTGQYSSKMYIFEKITEIE</sequence>
<dbReference type="GO" id="GO:0008168">
    <property type="term" value="F:methyltransferase activity"/>
    <property type="evidence" value="ECO:0007669"/>
    <property type="project" value="UniProtKB-KW"/>
</dbReference>
<dbReference type="PANTHER" id="PTHR43861:SF3">
    <property type="entry name" value="PUTATIVE (AFU_ORTHOLOGUE AFUA_2G14390)-RELATED"/>
    <property type="match status" value="1"/>
</dbReference>
<accession>A0A401XMP8</accession>
<organism evidence="3 4">
    <name type="scientific">Thermaurantimonas aggregans</name>
    <dbReference type="NCBI Taxonomy" id="2173829"/>
    <lineage>
        <taxon>Bacteria</taxon>
        <taxon>Pseudomonadati</taxon>
        <taxon>Bacteroidota</taxon>
        <taxon>Flavobacteriia</taxon>
        <taxon>Flavobacteriales</taxon>
        <taxon>Schleiferiaceae</taxon>
        <taxon>Thermaurantimonas</taxon>
    </lineage>
</organism>
<reference evidence="3 4" key="1">
    <citation type="submission" date="2018-11" db="EMBL/GenBank/DDBJ databases">
        <title>Schleiferia aggregans sp. nov., a moderately thermophilic heterotrophic bacterium isolated from microbial mats at a terrestrial hot spring.</title>
        <authorList>
            <person name="Iino T."/>
            <person name="Ohkuma M."/>
            <person name="Haruta S."/>
        </authorList>
    </citation>
    <scope>NUCLEOTIDE SEQUENCE [LARGE SCALE GENOMIC DNA]</scope>
    <source>
        <strain evidence="3 4">LA</strain>
    </source>
</reference>
<dbReference type="Pfam" id="PF13489">
    <property type="entry name" value="Methyltransf_23"/>
    <property type="match status" value="1"/>
</dbReference>
<dbReference type="SUPFAM" id="SSF53335">
    <property type="entry name" value="S-adenosyl-L-methionine-dependent methyltransferases"/>
    <property type="match status" value="1"/>
</dbReference>
<keyword evidence="3" id="KW-0489">Methyltransferase</keyword>
<dbReference type="CDD" id="cd02440">
    <property type="entry name" value="AdoMet_MTases"/>
    <property type="match status" value="1"/>
</dbReference>
<evidence type="ECO:0000256" key="2">
    <source>
        <dbReference type="SAM" id="Phobius"/>
    </source>
</evidence>